<dbReference type="InterPro" id="IPR012677">
    <property type="entry name" value="Nucleotide-bd_a/b_plait_sf"/>
</dbReference>
<reference evidence="4 5" key="1">
    <citation type="journal article" date="2018" name="Gigascience">
        <title>Genomes of trombidid mites reveal novel predicted allergens and laterally-transferred genes associated with secondary metabolism.</title>
        <authorList>
            <person name="Dong X."/>
            <person name="Chaisiri K."/>
            <person name="Xia D."/>
            <person name="Armstrong S.D."/>
            <person name="Fang Y."/>
            <person name="Donnelly M.J."/>
            <person name="Kadowaki T."/>
            <person name="McGarry J.W."/>
            <person name="Darby A.C."/>
            <person name="Makepeace B.L."/>
        </authorList>
    </citation>
    <scope>NUCLEOTIDE SEQUENCE [LARGE SCALE GENOMIC DNA]</scope>
    <source>
        <strain evidence="4">UoL-UT</strain>
    </source>
</reference>
<dbReference type="GO" id="GO:0005737">
    <property type="term" value="C:cytoplasm"/>
    <property type="evidence" value="ECO:0007669"/>
    <property type="project" value="TreeGrafter"/>
</dbReference>
<sequence>MFNSRRDTVVAENSVHYYGATSMLNKNLIKHIFENYGKIKKYWLQVRSGNGHGFVEYDNSYSARYAIYKENGKKYFGRKIKVLPFKPADSHDNKSWTGNENSSDFHSFKHLFVKNIYYDITTERELKLLFHHFGPIKRLRIHKKNSKPCGTADIKFANSESALKALNELNGYILPSGKVMKIDVYMNRNTIPDSNMIS</sequence>
<keyword evidence="5" id="KW-1185">Reference proteome</keyword>
<dbReference type="PANTHER" id="PTHR23003">
    <property type="entry name" value="RNA RECOGNITION MOTIF RRM DOMAIN CONTAINING PROTEIN"/>
    <property type="match status" value="1"/>
</dbReference>
<evidence type="ECO:0000259" key="3">
    <source>
        <dbReference type="PROSITE" id="PS50102"/>
    </source>
</evidence>
<feature type="domain" description="RRM" evidence="3">
    <location>
        <begin position="13"/>
        <end position="87"/>
    </location>
</feature>
<comment type="caution">
    <text evidence="4">The sequence shown here is derived from an EMBL/GenBank/DDBJ whole genome shotgun (WGS) entry which is preliminary data.</text>
</comment>
<dbReference type="PROSITE" id="PS50102">
    <property type="entry name" value="RRM"/>
    <property type="match status" value="2"/>
</dbReference>
<feature type="non-terminal residue" evidence="4">
    <location>
        <position position="198"/>
    </location>
</feature>
<dbReference type="SUPFAM" id="SSF54928">
    <property type="entry name" value="RNA-binding domain, RBD"/>
    <property type="match status" value="2"/>
</dbReference>
<protein>
    <submittedName>
        <fullName evidence="4">Polyadenylate-binding protein 2-like protein</fullName>
    </submittedName>
</protein>
<feature type="domain" description="RRM" evidence="3">
    <location>
        <begin position="109"/>
        <end position="187"/>
    </location>
</feature>
<dbReference type="InterPro" id="IPR000504">
    <property type="entry name" value="RRM_dom"/>
</dbReference>
<name>A0A443RXP2_9ACAR</name>
<dbReference type="OrthoDB" id="448399at2759"/>
<evidence type="ECO:0000313" key="4">
    <source>
        <dbReference type="EMBL" id="RWS19984.1"/>
    </source>
</evidence>
<dbReference type="STRING" id="299467.A0A443RXP2"/>
<dbReference type="CDD" id="cd00590">
    <property type="entry name" value="RRM_SF"/>
    <property type="match status" value="2"/>
</dbReference>
<dbReference type="VEuPathDB" id="VectorBase:LDEU012056"/>
<evidence type="ECO:0000313" key="5">
    <source>
        <dbReference type="Proteomes" id="UP000288716"/>
    </source>
</evidence>
<dbReference type="InterPro" id="IPR035979">
    <property type="entry name" value="RBD_domain_sf"/>
</dbReference>
<dbReference type="EMBL" id="NCKV01021020">
    <property type="protein sequence ID" value="RWS19984.1"/>
    <property type="molecule type" value="Genomic_DNA"/>
</dbReference>
<gene>
    <name evidence="4" type="ORF">B4U80_12177</name>
</gene>
<dbReference type="Pfam" id="PF00076">
    <property type="entry name" value="RRM_1"/>
    <property type="match status" value="2"/>
</dbReference>
<dbReference type="GO" id="GO:0005634">
    <property type="term" value="C:nucleus"/>
    <property type="evidence" value="ECO:0007669"/>
    <property type="project" value="TreeGrafter"/>
</dbReference>
<organism evidence="4 5">
    <name type="scientific">Leptotrombidium deliense</name>
    <dbReference type="NCBI Taxonomy" id="299467"/>
    <lineage>
        <taxon>Eukaryota</taxon>
        <taxon>Metazoa</taxon>
        <taxon>Ecdysozoa</taxon>
        <taxon>Arthropoda</taxon>
        <taxon>Chelicerata</taxon>
        <taxon>Arachnida</taxon>
        <taxon>Acari</taxon>
        <taxon>Acariformes</taxon>
        <taxon>Trombidiformes</taxon>
        <taxon>Prostigmata</taxon>
        <taxon>Anystina</taxon>
        <taxon>Parasitengona</taxon>
        <taxon>Trombiculoidea</taxon>
        <taxon>Trombiculidae</taxon>
        <taxon>Leptotrombidium</taxon>
    </lineage>
</organism>
<dbReference type="GO" id="GO:0003729">
    <property type="term" value="F:mRNA binding"/>
    <property type="evidence" value="ECO:0007669"/>
    <property type="project" value="TreeGrafter"/>
</dbReference>
<dbReference type="AlphaFoldDB" id="A0A443RXP2"/>
<dbReference type="SMART" id="SM00360">
    <property type="entry name" value="RRM"/>
    <property type="match status" value="2"/>
</dbReference>
<dbReference type="Proteomes" id="UP000288716">
    <property type="component" value="Unassembled WGS sequence"/>
</dbReference>
<dbReference type="InterPro" id="IPR050374">
    <property type="entry name" value="RRT5_SRSF_SR"/>
</dbReference>
<dbReference type="Gene3D" id="3.30.70.330">
    <property type="match status" value="2"/>
</dbReference>
<proteinExistence type="predicted"/>
<keyword evidence="1 2" id="KW-0694">RNA-binding</keyword>
<accession>A0A443RXP2</accession>
<evidence type="ECO:0000256" key="1">
    <source>
        <dbReference type="ARBA" id="ARBA00022884"/>
    </source>
</evidence>
<evidence type="ECO:0000256" key="2">
    <source>
        <dbReference type="PROSITE-ProRule" id="PRU00176"/>
    </source>
</evidence>